<sequence>MLICLMPQAACDSINAEGGNEQESDCLWRRWINDAACQKVTAATAPVELLRDVVT</sequence>
<proteinExistence type="predicted"/>
<accession>A0ABN6LPR8</accession>
<reference evidence="1 2" key="1">
    <citation type="submission" date="2021-12" db="EMBL/GenBank/DDBJ databases">
        <title>Complete genome sequence of Phytobacter diazotrophicus TA9734.</title>
        <authorList>
            <person name="Kubota H."/>
            <person name="Nakayama Y."/>
            <person name="Ariyoshi T."/>
        </authorList>
    </citation>
    <scope>NUCLEOTIDE SEQUENCE [LARGE SCALE GENOMIC DNA]</scope>
    <source>
        <strain evidence="1 2">TA9734</strain>
    </source>
</reference>
<organism evidence="1 2">
    <name type="scientific">Phytobacter diazotrophicus</name>
    <dbReference type="NCBI Taxonomy" id="395631"/>
    <lineage>
        <taxon>Bacteria</taxon>
        <taxon>Pseudomonadati</taxon>
        <taxon>Pseudomonadota</taxon>
        <taxon>Gammaproteobacteria</taxon>
        <taxon>Enterobacterales</taxon>
        <taxon>Enterobacteriaceae</taxon>
        <taxon>Phytobacter</taxon>
    </lineage>
</organism>
<gene>
    <name evidence="1" type="ORF">PDTA9734_23940</name>
</gene>
<protein>
    <submittedName>
        <fullName evidence="1">Uncharacterized protein</fullName>
    </submittedName>
</protein>
<evidence type="ECO:0000313" key="2">
    <source>
        <dbReference type="Proteomes" id="UP001320460"/>
    </source>
</evidence>
<keyword evidence="2" id="KW-1185">Reference proteome</keyword>
<name>A0ABN6LPR8_9ENTR</name>
<dbReference type="EMBL" id="AP025334">
    <property type="protein sequence ID" value="BDD50907.1"/>
    <property type="molecule type" value="Genomic_DNA"/>
</dbReference>
<evidence type="ECO:0000313" key="1">
    <source>
        <dbReference type="EMBL" id="BDD50907.1"/>
    </source>
</evidence>
<dbReference type="Proteomes" id="UP001320460">
    <property type="component" value="Chromosome"/>
</dbReference>